<dbReference type="PANTHER" id="PTHR34883">
    <property type="entry name" value="SERINE-RICH PROTEIN, PUTATIVE-RELATED-RELATED"/>
    <property type="match status" value="1"/>
</dbReference>
<evidence type="ECO:0000313" key="4">
    <source>
        <dbReference type="RefSeq" id="XP_030981406.1"/>
    </source>
</evidence>
<evidence type="ECO:0008006" key="5">
    <source>
        <dbReference type="Google" id="ProtNLM"/>
    </source>
</evidence>
<accession>A0A6P8B2F1</accession>
<feature type="compositionally biased region" description="Gly residues" evidence="1">
    <location>
        <begin position="145"/>
        <end position="154"/>
    </location>
</feature>
<reference evidence="4" key="3">
    <citation type="submission" date="2025-08" db="UniProtKB">
        <authorList>
            <consortium name="RefSeq"/>
        </authorList>
    </citation>
    <scope>IDENTIFICATION</scope>
    <source>
        <strain evidence="4">NI907</strain>
    </source>
</reference>
<dbReference type="Proteomes" id="UP000515153">
    <property type="component" value="Unplaced"/>
</dbReference>
<sequence length="154" mass="16194">MQFPKAILLAIASVACVHAAETHKVNVGESNLSFSPEEIKAAKGDTIEFHFFSSNHDAVMGLADKPCEPMGMMDGSFASGVPQGDQVKQVFRVEVNSTEPALVFCSVGMHCANGMVMAINPNGEKTATKFKDAARGKSSKAPEGVYGGTWGNAA</sequence>
<dbReference type="InterPro" id="IPR008972">
    <property type="entry name" value="Cupredoxin"/>
</dbReference>
<feature type="region of interest" description="Disordered" evidence="1">
    <location>
        <begin position="134"/>
        <end position="154"/>
    </location>
</feature>
<reference evidence="4" key="1">
    <citation type="journal article" date="2019" name="Mol. Biol. Evol.">
        <title>Blast fungal genomes show frequent chromosomal changes, gene gains and losses, and effector gene turnover.</title>
        <authorList>
            <person name="Gomez Luciano L.B."/>
            <person name="Jason Tsai I."/>
            <person name="Chuma I."/>
            <person name="Tosa Y."/>
            <person name="Chen Y.H."/>
            <person name="Li J.Y."/>
            <person name="Li M.Y."/>
            <person name="Jade Lu M.Y."/>
            <person name="Nakayashiki H."/>
            <person name="Li W.H."/>
        </authorList>
    </citation>
    <scope>NUCLEOTIDE SEQUENCE</scope>
    <source>
        <strain evidence="4">NI907</strain>
    </source>
</reference>
<evidence type="ECO:0000313" key="3">
    <source>
        <dbReference type="Proteomes" id="UP000515153"/>
    </source>
</evidence>
<dbReference type="AlphaFoldDB" id="A0A6P8B2F1"/>
<dbReference type="CDD" id="cd00920">
    <property type="entry name" value="Cupredoxin"/>
    <property type="match status" value="1"/>
</dbReference>
<feature type="chain" id="PRO_5027895141" description="Blue (type 1) copper domain-containing protein" evidence="2">
    <location>
        <begin position="20"/>
        <end position="154"/>
    </location>
</feature>
<dbReference type="OrthoDB" id="2331100at2759"/>
<dbReference type="Gene3D" id="2.60.40.420">
    <property type="entry name" value="Cupredoxins - blue copper proteins"/>
    <property type="match status" value="1"/>
</dbReference>
<proteinExistence type="predicted"/>
<evidence type="ECO:0000256" key="1">
    <source>
        <dbReference type="SAM" id="MobiDB-lite"/>
    </source>
</evidence>
<dbReference type="InterPro" id="IPR052953">
    <property type="entry name" value="Ser-rich/MCO-related"/>
</dbReference>
<dbReference type="PANTHER" id="PTHR34883:SF20">
    <property type="entry name" value="PHYTOCYANIN DOMAIN-CONTAINING PROTEIN"/>
    <property type="match status" value="1"/>
</dbReference>
<evidence type="ECO:0000256" key="2">
    <source>
        <dbReference type="SAM" id="SignalP"/>
    </source>
</evidence>
<dbReference type="PROSITE" id="PS51257">
    <property type="entry name" value="PROKAR_LIPOPROTEIN"/>
    <property type="match status" value="1"/>
</dbReference>
<feature type="signal peptide" evidence="2">
    <location>
        <begin position="1"/>
        <end position="19"/>
    </location>
</feature>
<gene>
    <name evidence="4" type="ORF">PgNI_07875</name>
</gene>
<reference evidence="4" key="2">
    <citation type="submission" date="2019-10" db="EMBL/GenBank/DDBJ databases">
        <authorList>
            <consortium name="NCBI Genome Project"/>
        </authorList>
    </citation>
    <scope>NUCLEOTIDE SEQUENCE</scope>
    <source>
        <strain evidence="4">NI907</strain>
    </source>
</reference>
<name>A0A6P8B2F1_PYRGI</name>
<keyword evidence="3" id="KW-1185">Reference proteome</keyword>
<organism evidence="3 4">
    <name type="scientific">Pyricularia grisea</name>
    <name type="common">Crabgrass-specific blast fungus</name>
    <name type="synonym">Magnaporthe grisea</name>
    <dbReference type="NCBI Taxonomy" id="148305"/>
    <lineage>
        <taxon>Eukaryota</taxon>
        <taxon>Fungi</taxon>
        <taxon>Dikarya</taxon>
        <taxon>Ascomycota</taxon>
        <taxon>Pezizomycotina</taxon>
        <taxon>Sordariomycetes</taxon>
        <taxon>Sordariomycetidae</taxon>
        <taxon>Magnaporthales</taxon>
        <taxon>Pyriculariaceae</taxon>
        <taxon>Pyricularia</taxon>
    </lineage>
</organism>
<dbReference type="SUPFAM" id="SSF49503">
    <property type="entry name" value="Cupredoxins"/>
    <property type="match status" value="1"/>
</dbReference>
<keyword evidence="2" id="KW-0732">Signal</keyword>
<dbReference type="KEGG" id="pgri:PgNI_07875"/>
<protein>
    <recommendedName>
        <fullName evidence="5">Blue (type 1) copper domain-containing protein</fullName>
    </recommendedName>
</protein>
<dbReference type="RefSeq" id="XP_030981406.1">
    <property type="nucleotide sequence ID" value="XM_031127880.1"/>
</dbReference>
<dbReference type="GeneID" id="41962789"/>